<evidence type="ECO:0000256" key="3">
    <source>
        <dbReference type="ARBA" id="ARBA00023052"/>
    </source>
</evidence>
<comment type="caution">
    <text evidence="5">The sequence shown here is derived from an EMBL/GenBank/DDBJ whole genome shotgun (WGS) entry which is preliminary data.</text>
</comment>
<sequence>MNTNKKQVEQLEKLVANIQLDRLIMYKQGGQDYSDDSFSVVELLVVLYGKQMKIDPKRPEWEERDRLVLAKSQASLGLYSVLANVGYFDKEWLFTMAQSFELCQRLKIPGIDVKLDSLKNGPAVATGMALGLKLAGKENKTYLIMGNKELMDEQSWEVFWTIAQFKLNHCRVIIANEEKREAVSLKENISSLNLKREMERIGFYTLMVDGTNVQAIDESLEEFKKVKKQAVCLILVRTKEQNSLSYAQLFDKHLVNPTPNESEQVIEKAILNLQKRLERMS</sequence>
<proteinExistence type="inferred from homology"/>
<gene>
    <name evidence="5" type="ORF">EVI01_22820</name>
</gene>
<dbReference type="SUPFAM" id="SSF52518">
    <property type="entry name" value="Thiamin diphosphate-binding fold (THDP-binding)"/>
    <property type="match status" value="1"/>
</dbReference>
<evidence type="ECO:0000256" key="2">
    <source>
        <dbReference type="ARBA" id="ARBA00007131"/>
    </source>
</evidence>
<accession>A0A511J4M2</accession>
<feature type="domain" description="Transketolase N-terminal" evidence="4">
    <location>
        <begin position="37"/>
        <end position="238"/>
    </location>
</feature>
<dbReference type="EMBL" id="BJWF01000039">
    <property type="protein sequence ID" value="GEL92945.1"/>
    <property type="molecule type" value="Genomic_DNA"/>
</dbReference>
<comment type="cofactor">
    <cofactor evidence="1">
        <name>thiamine diphosphate</name>
        <dbReference type="ChEBI" id="CHEBI:58937"/>
    </cofactor>
</comment>
<name>A0A511J4M2_9ENTE</name>
<keyword evidence="3" id="KW-0786">Thiamine pyrophosphate</keyword>
<dbReference type="PANTHER" id="PTHR47514">
    <property type="entry name" value="TRANSKETOLASE N-TERMINAL SECTION-RELATED"/>
    <property type="match status" value="1"/>
</dbReference>
<dbReference type="RefSeq" id="WP_010752344.1">
    <property type="nucleotide sequence ID" value="NZ_BJWF01000039.1"/>
</dbReference>
<evidence type="ECO:0000313" key="5">
    <source>
        <dbReference type="EMBL" id="GEL92945.1"/>
    </source>
</evidence>
<dbReference type="InterPro" id="IPR029061">
    <property type="entry name" value="THDP-binding"/>
</dbReference>
<dbReference type="Pfam" id="PF00456">
    <property type="entry name" value="Transketolase_N"/>
    <property type="match status" value="1"/>
</dbReference>
<dbReference type="AlphaFoldDB" id="A0A511J4M2"/>
<reference evidence="5 6" key="1">
    <citation type="submission" date="2019-07" db="EMBL/GenBank/DDBJ databases">
        <title>Whole genome shotgun sequence of Enterococcus villorum NBRC 100699.</title>
        <authorList>
            <person name="Hosoyama A."/>
            <person name="Uohara A."/>
            <person name="Ohji S."/>
            <person name="Ichikawa N."/>
        </authorList>
    </citation>
    <scope>NUCLEOTIDE SEQUENCE [LARGE SCALE GENOMIC DNA]</scope>
    <source>
        <strain evidence="5 6">NBRC 100699</strain>
    </source>
</reference>
<dbReference type="InterPro" id="IPR005474">
    <property type="entry name" value="Transketolase_N"/>
</dbReference>
<protein>
    <submittedName>
        <fullName evidence="5">Transketolase</fullName>
    </submittedName>
</protein>
<dbReference type="Gene3D" id="3.40.50.970">
    <property type="match status" value="1"/>
</dbReference>
<dbReference type="PANTHER" id="PTHR47514:SF1">
    <property type="entry name" value="TRANSKETOLASE N-TERMINAL SECTION-RELATED"/>
    <property type="match status" value="1"/>
</dbReference>
<organism evidence="5 6">
    <name type="scientific">Enterococcus villorum</name>
    <dbReference type="NCBI Taxonomy" id="112904"/>
    <lineage>
        <taxon>Bacteria</taxon>
        <taxon>Bacillati</taxon>
        <taxon>Bacillota</taxon>
        <taxon>Bacilli</taxon>
        <taxon>Lactobacillales</taxon>
        <taxon>Enterococcaceae</taxon>
        <taxon>Enterococcus</taxon>
    </lineage>
</organism>
<dbReference type="Proteomes" id="UP000321830">
    <property type="component" value="Unassembled WGS sequence"/>
</dbReference>
<evidence type="ECO:0000313" key="6">
    <source>
        <dbReference type="Proteomes" id="UP000321830"/>
    </source>
</evidence>
<comment type="similarity">
    <text evidence="2">Belongs to the transketolase family.</text>
</comment>
<evidence type="ECO:0000256" key="1">
    <source>
        <dbReference type="ARBA" id="ARBA00001964"/>
    </source>
</evidence>
<evidence type="ECO:0000259" key="4">
    <source>
        <dbReference type="Pfam" id="PF00456"/>
    </source>
</evidence>